<dbReference type="RefSeq" id="WP_111512829.1">
    <property type="nucleotide sequence ID" value="NZ_QFYR01000001.1"/>
</dbReference>
<sequence>MTTQKSEIRALQYRTLAQQASALADTCVLDRAREQHALSAARWTELADEEDRRTVRTPVLENAQ</sequence>
<proteinExistence type="predicted"/>
<dbReference type="Proteomes" id="UP000249725">
    <property type="component" value="Unassembled WGS sequence"/>
</dbReference>
<name>A0A328AU60_9CAUL</name>
<dbReference type="AlphaFoldDB" id="A0A328AU60"/>
<organism evidence="2 3">
    <name type="scientific">Phenylobacterium deserti</name>
    <dbReference type="NCBI Taxonomy" id="1914756"/>
    <lineage>
        <taxon>Bacteria</taxon>
        <taxon>Pseudomonadati</taxon>
        <taxon>Pseudomonadota</taxon>
        <taxon>Alphaproteobacteria</taxon>
        <taxon>Caulobacterales</taxon>
        <taxon>Caulobacteraceae</taxon>
        <taxon>Phenylobacterium</taxon>
    </lineage>
</organism>
<evidence type="ECO:0000256" key="1">
    <source>
        <dbReference type="SAM" id="MobiDB-lite"/>
    </source>
</evidence>
<evidence type="ECO:0000313" key="2">
    <source>
        <dbReference type="EMBL" id="RAK56478.1"/>
    </source>
</evidence>
<feature type="region of interest" description="Disordered" evidence="1">
    <location>
        <begin position="44"/>
        <end position="64"/>
    </location>
</feature>
<reference evidence="3" key="1">
    <citation type="submission" date="2018-05" db="EMBL/GenBank/DDBJ databases">
        <authorList>
            <person name="Li X."/>
        </authorList>
    </citation>
    <scope>NUCLEOTIDE SEQUENCE [LARGE SCALE GENOMIC DNA]</scope>
    <source>
        <strain evidence="3">YIM 73061</strain>
    </source>
</reference>
<keyword evidence="3" id="KW-1185">Reference proteome</keyword>
<protein>
    <submittedName>
        <fullName evidence="2">Uncharacterized protein</fullName>
    </submittedName>
</protein>
<evidence type="ECO:0000313" key="3">
    <source>
        <dbReference type="Proteomes" id="UP000249725"/>
    </source>
</evidence>
<gene>
    <name evidence="2" type="ORF">DJ018_00380</name>
</gene>
<dbReference type="EMBL" id="QFYR01000001">
    <property type="protein sequence ID" value="RAK56478.1"/>
    <property type="molecule type" value="Genomic_DNA"/>
</dbReference>
<accession>A0A328AU60</accession>
<comment type="caution">
    <text evidence="2">The sequence shown here is derived from an EMBL/GenBank/DDBJ whole genome shotgun (WGS) entry which is preliminary data.</text>
</comment>